<keyword evidence="1" id="KW-1133">Transmembrane helix</keyword>
<name>A0A7J7VE04_RHIFE</name>
<organism evidence="2 3">
    <name type="scientific">Rhinolophus ferrumequinum</name>
    <name type="common">Greater horseshoe bat</name>
    <dbReference type="NCBI Taxonomy" id="59479"/>
    <lineage>
        <taxon>Eukaryota</taxon>
        <taxon>Metazoa</taxon>
        <taxon>Chordata</taxon>
        <taxon>Craniata</taxon>
        <taxon>Vertebrata</taxon>
        <taxon>Euteleostomi</taxon>
        <taxon>Mammalia</taxon>
        <taxon>Eutheria</taxon>
        <taxon>Laurasiatheria</taxon>
        <taxon>Chiroptera</taxon>
        <taxon>Yinpterochiroptera</taxon>
        <taxon>Rhinolophoidea</taxon>
        <taxon>Rhinolophidae</taxon>
        <taxon>Rhinolophinae</taxon>
        <taxon>Rhinolophus</taxon>
    </lineage>
</organism>
<reference evidence="2 3" key="1">
    <citation type="journal article" date="2020" name="Nature">
        <title>Six reference-quality genomes reveal evolution of bat adaptations.</title>
        <authorList>
            <person name="Jebb D."/>
            <person name="Huang Z."/>
            <person name="Pippel M."/>
            <person name="Hughes G.M."/>
            <person name="Lavrichenko K."/>
            <person name="Devanna P."/>
            <person name="Winkler S."/>
            <person name="Jermiin L.S."/>
            <person name="Skirmuntt E.C."/>
            <person name="Katzourakis A."/>
            <person name="Burkitt-Gray L."/>
            <person name="Ray D.A."/>
            <person name="Sullivan K.A.M."/>
            <person name="Roscito J.G."/>
            <person name="Kirilenko B.M."/>
            <person name="Davalos L.M."/>
            <person name="Corthals A.P."/>
            <person name="Power M.L."/>
            <person name="Jones G."/>
            <person name="Ransome R.D."/>
            <person name="Dechmann D.K.N."/>
            <person name="Locatelli A.G."/>
            <person name="Puechmaille S.J."/>
            <person name="Fedrigo O."/>
            <person name="Jarvis E.D."/>
            <person name="Hiller M."/>
            <person name="Vernes S.C."/>
            <person name="Myers E.W."/>
            <person name="Teeling E.C."/>
        </authorList>
    </citation>
    <scope>NUCLEOTIDE SEQUENCE [LARGE SCALE GENOMIC DNA]</scope>
    <source>
        <strain evidence="2">MRhiFer1</strain>
        <tissue evidence="2">Lung</tissue>
    </source>
</reference>
<dbReference type="AlphaFoldDB" id="A0A7J7VE04"/>
<keyword evidence="1" id="KW-0812">Transmembrane</keyword>
<evidence type="ECO:0000256" key="1">
    <source>
        <dbReference type="SAM" id="Phobius"/>
    </source>
</evidence>
<feature type="transmembrane region" description="Helical" evidence="1">
    <location>
        <begin position="99"/>
        <end position="122"/>
    </location>
</feature>
<evidence type="ECO:0000313" key="3">
    <source>
        <dbReference type="Proteomes" id="UP000585614"/>
    </source>
</evidence>
<keyword evidence="1" id="KW-0472">Membrane</keyword>
<dbReference type="EMBL" id="JACAGC010000013">
    <property type="protein sequence ID" value="KAF6323364.1"/>
    <property type="molecule type" value="Genomic_DNA"/>
</dbReference>
<evidence type="ECO:0000313" key="2">
    <source>
        <dbReference type="EMBL" id="KAF6323364.1"/>
    </source>
</evidence>
<gene>
    <name evidence="2" type="ORF">mRhiFer1_008347</name>
</gene>
<proteinExistence type="predicted"/>
<accession>A0A7J7VE04</accession>
<sequence length="276" mass="29688">MPIRLLSSGLLYVSVEDGEQAGHPSVRPGVLRRHCMKLCRPLTMSPVPCSGVSFGIQSLPYASANGKAQPRRPCHELAAPPRRPGGRSGEGCSFITRRWVPVAVAAAWPLWGLGGLLVYLLLGDAMAQEPAREVPVRQDGPQHELARCRLALAPEQADQGYLPSGFPSPPPSPSSPLPATAVAQRVWLQQALLRAVREGRILQLVLVRGPLATAQKAGVARAARSRRSSQACLARAPAGCFLPWWSEGSSVALKCREDSQRRRQANSSQVSSVLPR</sequence>
<comment type="caution">
    <text evidence="2">The sequence shown here is derived from an EMBL/GenBank/DDBJ whole genome shotgun (WGS) entry which is preliminary data.</text>
</comment>
<dbReference type="Proteomes" id="UP000585614">
    <property type="component" value="Unassembled WGS sequence"/>
</dbReference>
<protein>
    <submittedName>
        <fullName evidence="2">Uncharacterized protein</fullName>
    </submittedName>
</protein>